<organism evidence="1 2">
    <name type="scientific">Vigna angularis var. angularis</name>
    <dbReference type="NCBI Taxonomy" id="157739"/>
    <lineage>
        <taxon>Eukaryota</taxon>
        <taxon>Viridiplantae</taxon>
        <taxon>Streptophyta</taxon>
        <taxon>Embryophyta</taxon>
        <taxon>Tracheophyta</taxon>
        <taxon>Spermatophyta</taxon>
        <taxon>Magnoliopsida</taxon>
        <taxon>eudicotyledons</taxon>
        <taxon>Gunneridae</taxon>
        <taxon>Pentapetalae</taxon>
        <taxon>rosids</taxon>
        <taxon>fabids</taxon>
        <taxon>Fabales</taxon>
        <taxon>Fabaceae</taxon>
        <taxon>Papilionoideae</taxon>
        <taxon>50 kb inversion clade</taxon>
        <taxon>NPAAA clade</taxon>
        <taxon>indigoferoid/millettioid clade</taxon>
        <taxon>Phaseoleae</taxon>
        <taxon>Vigna</taxon>
    </lineage>
</organism>
<gene>
    <name evidence="1" type="primary">Vigan.03G041100</name>
    <name evidence="1" type="ORF">VIGAN_03041100</name>
</gene>
<sequence>IWEIYSSLYKLNFLDNLSRTYKYKPNTLISQTHNIQLTTDNPFSLFLSHNTQTWRLSPFSLPILHGAHTKSVSHDHTFLCIFFLLGGGYFTTTSSITFISELHTKIQIVVSEVDGYFRCSVVVAIITNKQINRVDPFKVYPTKLPRKL</sequence>
<feature type="non-terminal residue" evidence="1">
    <location>
        <position position="1"/>
    </location>
</feature>
<reference evidence="1 2" key="1">
    <citation type="journal article" date="2015" name="Sci. Rep.">
        <title>The power of single molecule real-time sequencing technology in the de novo assembly of a eukaryotic genome.</title>
        <authorList>
            <person name="Sakai H."/>
            <person name="Naito K."/>
            <person name="Ogiso-Tanaka E."/>
            <person name="Takahashi Y."/>
            <person name="Iseki K."/>
            <person name="Muto C."/>
            <person name="Satou K."/>
            <person name="Teruya K."/>
            <person name="Shiroma A."/>
            <person name="Shimoji M."/>
            <person name="Hirano T."/>
            <person name="Itoh T."/>
            <person name="Kaga A."/>
            <person name="Tomooka N."/>
        </authorList>
    </citation>
    <scope>NUCLEOTIDE SEQUENCE [LARGE SCALE GENOMIC DNA]</scope>
    <source>
        <strain evidence="2">cv. Shumari</strain>
    </source>
</reference>
<dbReference type="EMBL" id="AP015036">
    <property type="protein sequence ID" value="BAT80801.1"/>
    <property type="molecule type" value="Genomic_DNA"/>
</dbReference>
<protein>
    <submittedName>
        <fullName evidence="1">Uncharacterized protein</fullName>
    </submittedName>
</protein>
<accession>A0A0S3RJW9</accession>
<evidence type="ECO:0000313" key="1">
    <source>
        <dbReference type="EMBL" id="BAT80801.1"/>
    </source>
</evidence>
<proteinExistence type="predicted"/>
<dbReference type="AlphaFoldDB" id="A0A0S3RJW9"/>
<name>A0A0S3RJW9_PHAAN</name>
<evidence type="ECO:0000313" key="2">
    <source>
        <dbReference type="Proteomes" id="UP000291084"/>
    </source>
</evidence>
<keyword evidence="2" id="KW-1185">Reference proteome</keyword>
<dbReference type="Proteomes" id="UP000291084">
    <property type="component" value="Chromosome 3"/>
</dbReference>